<keyword evidence="2" id="KW-1185">Reference proteome</keyword>
<sequence>MRQTLLLLSILCFFGCSTKDEIDTTVRYESIRGHNEVKMTDSIGEKVIDFVHAADIGKASITLPQGNTWSEKIVVRLPFDRVEGFKAYTDTDKEHIFERFYSSDSSRPQYVSTYKGTEIKKMDKATGYNEIELPTSMFADNPRIVYLEWVDVYRY</sequence>
<dbReference type="EMBL" id="JABAIL010000002">
    <property type="protein sequence ID" value="NLR90998.1"/>
    <property type="molecule type" value="Genomic_DNA"/>
</dbReference>
<accession>A0A7X8SIZ9</accession>
<proteinExistence type="predicted"/>
<dbReference type="Proteomes" id="UP000585050">
    <property type="component" value="Unassembled WGS sequence"/>
</dbReference>
<comment type="caution">
    <text evidence="1">The sequence shown here is derived from an EMBL/GenBank/DDBJ whole genome shotgun (WGS) entry which is preliminary data.</text>
</comment>
<organism evidence="1 2">
    <name type="scientific">Flammeovirga agarivorans</name>
    <dbReference type="NCBI Taxonomy" id="2726742"/>
    <lineage>
        <taxon>Bacteria</taxon>
        <taxon>Pseudomonadati</taxon>
        <taxon>Bacteroidota</taxon>
        <taxon>Cytophagia</taxon>
        <taxon>Cytophagales</taxon>
        <taxon>Flammeovirgaceae</taxon>
        <taxon>Flammeovirga</taxon>
    </lineage>
</organism>
<name>A0A7X8SIZ9_9BACT</name>
<dbReference type="AlphaFoldDB" id="A0A7X8SIZ9"/>
<reference evidence="1 2" key="1">
    <citation type="submission" date="2020-04" db="EMBL/GenBank/DDBJ databases">
        <title>Flammeovirga sp. SR4, a novel species isolated from seawater.</title>
        <authorList>
            <person name="Wang X."/>
        </authorList>
    </citation>
    <scope>NUCLEOTIDE SEQUENCE [LARGE SCALE GENOMIC DNA]</scope>
    <source>
        <strain evidence="1 2">SR4</strain>
    </source>
</reference>
<evidence type="ECO:0000313" key="1">
    <source>
        <dbReference type="EMBL" id="NLR90998.1"/>
    </source>
</evidence>
<evidence type="ECO:0000313" key="2">
    <source>
        <dbReference type="Proteomes" id="UP000585050"/>
    </source>
</evidence>
<dbReference type="RefSeq" id="WP_168881704.1">
    <property type="nucleotide sequence ID" value="NZ_JABAIL010000002.1"/>
</dbReference>
<protein>
    <submittedName>
        <fullName evidence="1">Uncharacterized protein</fullName>
    </submittedName>
</protein>
<gene>
    <name evidence="1" type="ORF">HGP29_07255</name>
</gene>